<dbReference type="HOGENOM" id="CLU_891215_0_0_12"/>
<protein>
    <submittedName>
        <fullName evidence="1">Uncharacterized protein</fullName>
    </submittedName>
</protein>
<keyword evidence="2" id="KW-1185">Reference proteome</keyword>
<sequence length="314" mass="37099">MSSERIVELIKEIYLDFRKGNFKEALIKSEEAHSLDFDNIEILTALKSSVYWNGQVESLDRIGQDYEKAEFLIREWNNFAGRYLKKMGCNFLQGRNSIKYFVFQTCLYIYKNIYKIQPENLDLLIKIAKSYKGMGNYERAINVFLQILGDTKENADVVAELADSYALVDEIKEAKVLFREAFFINPQKIDIYSLESDMILRLIDLIKSDRNISDDLIKEWIPVYGSLNGVFNIKRELRPIELGQLKQSVYSLRNELKEKSYRAINESILLPRLINKYFWLIDHYIRIKEDRARIDEILLYIKEIDVGIYQQYVN</sequence>
<dbReference type="STRING" id="1245910.OY14_00650"/>
<dbReference type="AlphaFoldDB" id="A0A0A7UUK0"/>
<dbReference type="Gene3D" id="1.25.40.10">
    <property type="entry name" value="Tetratricopeptide repeat domain"/>
    <property type="match status" value="1"/>
</dbReference>
<dbReference type="SUPFAM" id="SSF48452">
    <property type="entry name" value="TPR-like"/>
    <property type="match status" value="1"/>
</dbReference>
<dbReference type="EMBL" id="CP009910">
    <property type="protein sequence ID" value="AJA89976.1"/>
    <property type="molecule type" value="Genomic_DNA"/>
</dbReference>
<reference evidence="1 2" key="1">
    <citation type="journal article" date="2015" name="Genome Announc.">
        <title>Genome Sequence of Borrelia chilensis VA1, a South American Member of the Lyme Borreliosis Group.</title>
        <authorList>
            <person name="Huang W."/>
            <person name="Ojaimi C."/>
            <person name="Fallon J.T."/>
            <person name="Travisany D."/>
            <person name="Maass A."/>
            <person name="Ivanova L."/>
            <person name="Tomova A."/>
            <person name="Gonzalez-Acuna D."/>
            <person name="Godfrey H.P."/>
            <person name="Cabello F.C."/>
        </authorList>
    </citation>
    <scope>NUCLEOTIDE SEQUENCE [LARGE SCALE GENOMIC DNA]</scope>
    <source>
        <strain evidence="1 2">VA1</strain>
    </source>
</reference>
<dbReference type="Proteomes" id="UP000030940">
    <property type="component" value="Chromosome"/>
</dbReference>
<evidence type="ECO:0000313" key="2">
    <source>
        <dbReference type="Proteomes" id="UP000030940"/>
    </source>
</evidence>
<organism evidence="1 2">
    <name type="scientific">Borreliella chilensis</name>
    <dbReference type="NCBI Taxonomy" id="1245910"/>
    <lineage>
        <taxon>Bacteria</taxon>
        <taxon>Pseudomonadati</taxon>
        <taxon>Spirochaetota</taxon>
        <taxon>Spirochaetia</taxon>
        <taxon>Spirochaetales</taxon>
        <taxon>Borreliaceae</taxon>
        <taxon>Borreliella</taxon>
    </lineage>
</organism>
<gene>
    <name evidence="1" type="ORF">OY14_00650</name>
</gene>
<accession>A0A0A7UUK0</accession>
<name>A0A0A7UUK0_9SPIR</name>
<evidence type="ECO:0000313" key="1">
    <source>
        <dbReference type="EMBL" id="AJA89976.1"/>
    </source>
</evidence>
<dbReference type="InterPro" id="IPR011990">
    <property type="entry name" value="TPR-like_helical_dom_sf"/>
</dbReference>
<dbReference type="KEGG" id="bchi:OY14_00650"/>
<proteinExistence type="predicted"/>